<protein>
    <recommendedName>
        <fullName evidence="2">Ice-binding protein C-terminal domain-containing protein</fullName>
    </recommendedName>
</protein>
<evidence type="ECO:0000259" key="2">
    <source>
        <dbReference type="Pfam" id="PF07589"/>
    </source>
</evidence>
<accession>A0A918P1R8</accession>
<keyword evidence="1" id="KW-0732">Signal</keyword>
<reference evidence="3" key="1">
    <citation type="journal article" date="2014" name="Int. J. Syst. Evol. Microbiol.">
        <title>Complete genome sequence of Corynebacterium casei LMG S-19264T (=DSM 44701T), isolated from a smear-ripened cheese.</title>
        <authorList>
            <consortium name="US DOE Joint Genome Institute (JGI-PGF)"/>
            <person name="Walter F."/>
            <person name="Albersmeier A."/>
            <person name="Kalinowski J."/>
            <person name="Ruckert C."/>
        </authorList>
    </citation>
    <scope>NUCLEOTIDE SEQUENCE</scope>
    <source>
        <strain evidence="3">KCTC 32182</strain>
    </source>
</reference>
<evidence type="ECO:0000313" key="3">
    <source>
        <dbReference type="EMBL" id="GGY13225.1"/>
    </source>
</evidence>
<name>A0A918P1R8_9NEIS</name>
<keyword evidence="4" id="KW-1185">Reference proteome</keyword>
<dbReference type="Proteomes" id="UP000645257">
    <property type="component" value="Unassembled WGS sequence"/>
</dbReference>
<feature type="domain" description="Ice-binding protein C-terminal" evidence="2">
    <location>
        <begin position="144"/>
        <end position="166"/>
    </location>
</feature>
<feature type="chain" id="PRO_5038077441" description="Ice-binding protein C-terminal domain-containing protein" evidence="1">
    <location>
        <begin position="22"/>
        <end position="174"/>
    </location>
</feature>
<dbReference type="PROSITE" id="PS51257">
    <property type="entry name" value="PROKAR_LIPOPROTEIN"/>
    <property type="match status" value="1"/>
</dbReference>
<feature type="signal peptide" evidence="1">
    <location>
        <begin position="1"/>
        <end position="21"/>
    </location>
</feature>
<evidence type="ECO:0000313" key="4">
    <source>
        <dbReference type="Proteomes" id="UP000645257"/>
    </source>
</evidence>
<sequence length="174" mass="18726">MKFVRIVAALILASVSCLSFAKATVVPILNAEIKSNGAWSSNQLTPYWKKTQFSVTTAGKYDISFDLTPKKGSENSLIASLQNTLSSLTGGVIGNLANANVGSSLYHQTFTVDLTPGKYSFYLAFTNATPWKGALNVSLTPTAAVPEPETYALMGLGMAAVLLRRRQTRKNAMR</sequence>
<dbReference type="AlphaFoldDB" id="A0A918P1R8"/>
<dbReference type="EMBL" id="BMYX01000007">
    <property type="protein sequence ID" value="GGY13225.1"/>
    <property type="molecule type" value="Genomic_DNA"/>
</dbReference>
<dbReference type="Pfam" id="PF07589">
    <property type="entry name" value="PEP-CTERM"/>
    <property type="match status" value="1"/>
</dbReference>
<dbReference type="NCBIfam" id="TIGR02595">
    <property type="entry name" value="PEP_CTERM"/>
    <property type="match status" value="1"/>
</dbReference>
<proteinExistence type="predicted"/>
<evidence type="ECO:0000256" key="1">
    <source>
        <dbReference type="SAM" id="SignalP"/>
    </source>
</evidence>
<organism evidence="3 4">
    <name type="scientific">Paludibacterium paludis</name>
    <dbReference type="NCBI Taxonomy" id="1225769"/>
    <lineage>
        <taxon>Bacteria</taxon>
        <taxon>Pseudomonadati</taxon>
        <taxon>Pseudomonadota</taxon>
        <taxon>Betaproteobacteria</taxon>
        <taxon>Neisseriales</taxon>
        <taxon>Chromobacteriaceae</taxon>
        <taxon>Paludibacterium</taxon>
    </lineage>
</organism>
<dbReference type="RefSeq" id="WP_215796335.1">
    <property type="nucleotide sequence ID" value="NZ_BMYX01000007.1"/>
</dbReference>
<gene>
    <name evidence="3" type="ORF">GCM10011289_15600</name>
</gene>
<reference evidence="3" key="2">
    <citation type="submission" date="2020-09" db="EMBL/GenBank/DDBJ databases">
        <authorList>
            <person name="Sun Q."/>
            <person name="Kim S."/>
        </authorList>
    </citation>
    <scope>NUCLEOTIDE SEQUENCE</scope>
    <source>
        <strain evidence="3">KCTC 32182</strain>
    </source>
</reference>
<comment type="caution">
    <text evidence="3">The sequence shown here is derived from an EMBL/GenBank/DDBJ whole genome shotgun (WGS) entry which is preliminary data.</text>
</comment>
<dbReference type="InterPro" id="IPR013424">
    <property type="entry name" value="Ice-binding_C"/>
</dbReference>